<dbReference type="EMBL" id="JAKZJU020000001">
    <property type="protein sequence ID" value="MDL2059931.1"/>
    <property type="molecule type" value="Genomic_DNA"/>
</dbReference>
<dbReference type="PANTHER" id="PTHR21198:SF7">
    <property type="entry name" value="ASPARTATE-GLUTAMATE RACEMASE FAMILY"/>
    <property type="match status" value="1"/>
</dbReference>
<proteinExistence type="inferred from homology"/>
<dbReference type="SUPFAM" id="SSF53681">
    <property type="entry name" value="Aspartate/glutamate racemase"/>
    <property type="match status" value="2"/>
</dbReference>
<dbReference type="PANTHER" id="PTHR21198">
    <property type="entry name" value="GLUTAMATE RACEMASE"/>
    <property type="match status" value="1"/>
</dbReference>
<dbReference type="Proteomes" id="UP001165481">
    <property type="component" value="Unassembled WGS sequence"/>
</dbReference>
<dbReference type="InterPro" id="IPR033134">
    <property type="entry name" value="Asp/Glu_racemase_AS_2"/>
</dbReference>
<gene>
    <name evidence="3" type="ORF">MUN46_008310</name>
</gene>
<evidence type="ECO:0000313" key="4">
    <source>
        <dbReference type="Proteomes" id="UP001165481"/>
    </source>
</evidence>
<protein>
    <submittedName>
        <fullName evidence="3">Amino acid racemase</fullName>
        <ecNumber evidence="3">5.1.1.-</ecNumber>
    </submittedName>
</protein>
<dbReference type="EC" id="5.1.1.-" evidence="3"/>
<dbReference type="Pfam" id="PF01177">
    <property type="entry name" value="Asp_Glu_race"/>
    <property type="match status" value="1"/>
</dbReference>
<dbReference type="InterPro" id="IPR004380">
    <property type="entry name" value="Asp_race"/>
</dbReference>
<name>A0ABT7IRK0_9BURK</name>
<dbReference type="PROSITE" id="PS00924">
    <property type="entry name" value="ASP_GLU_RACEMASE_2"/>
    <property type="match status" value="1"/>
</dbReference>
<dbReference type="NCBIfam" id="TIGR00035">
    <property type="entry name" value="asp_race"/>
    <property type="match status" value="1"/>
</dbReference>
<dbReference type="InterPro" id="IPR015942">
    <property type="entry name" value="Asp/Glu/hydantoin_racemase"/>
</dbReference>
<reference evidence="3" key="1">
    <citation type="submission" date="2023-03" db="EMBL/GenBank/DDBJ databases">
        <title>Mesosutterella sp. nov. isolated from porcine feces.</title>
        <authorList>
            <person name="Yu S."/>
        </authorList>
    </citation>
    <scope>NUCLEOTIDE SEQUENCE</scope>
    <source>
        <strain evidence="3">AGMB02718</strain>
    </source>
</reference>
<comment type="similarity">
    <text evidence="1">Belongs to the aspartate/glutamate racemases family.</text>
</comment>
<evidence type="ECO:0000313" key="3">
    <source>
        <dbReference type="EMBL" id="MDL2059931.1"/>
    </source>
</evidence>
<dbReference type="InterPro" id="IPR001920">
    <property type="entry name" value="Asp/Glu_race"/>
</dbReference>
<dbReference type="PROSITE" id="PS00923">
    <property type="entry name" value="ASP_GLU_RACEMASE_1"/>
    <property type="match status" value="1"/>
</dbReference>
<evidence type="ECO:0000256" key="1">
    <source>
        <dbReference type="ARBA" id="ARBA00007847"/>
    </source>
</evidence>
<keyword evidence="2 3" id="KW-0413">Isomerase</keyword>
<dbReference type="RefSeq" id="WP_243376384.1">
    <property type="nucleotide sequence ID" value="NZ_JAKZJU020000001.1"/>
</dbReference>
<sequence>MMNTLKIGVVAGILPARAYEFTSAVEEVSRETGREAEILHDWEALRTDGEDELTRLRDEKMLACDAALRLQAKGADVIVIPSARVSGYLPELQAELTTPVVALGPEDCPDCAAKKLFESAPKPVARGFRLGLIGGLGPAATVDLFNKIVKATPAKTDQEHFKLMIDEDPQIPDRTACLLAGGTDPTISLYHTAKRLQDNGCDAIIIPCNTAHAFLPYITRRIRVPFIDMQVAALEDIQKRFKEPRIGLLATSGTVKTGIYSKKAEKMGLPLFVPDEEHQKLVMSAIYGPKGAKAGYTEGECRDQLLAAAEYMVREKGCNVLILGCTELPLILDETDAFPIAGTTVAIVDPTAVLARKVAKLAMDENAKRGAR</sequence>
<comment type="caution">
    <text evidence="3">The sequence shown here is derived from an EMBL/GenBank/DDBJ whole genome shotgun (WGS) entry which is preliminary data.</text>
</comment>
<dbReference type="GO" id="GO:0016853">
    <property type="term" value="F:isomerase activity"/>
    <property type="evidence" value="ECO:0007669"/>
    <property type="project" value="UniProtKB-KW"/>
</dbReference>
<accession>A0ABT7IRK0</accession>
<evidence type="ECO:0000256" key="2">
    <source>
        <dbReference type="ARBA" id="ARBA00023235"/>
    </source>
</evidence>
<dbReference type="GO" id="GO:0016740">
    <property type="term" value="F:transferase activity"/>
    <property type="evidence" value="ECO:0007669"/>
    <property type="project" value="UniProtKB-KW"/>
</dbReference>
<keyword evidence="4" id="KW-1185">Reference proteome</keyword>
<organism evidence="3 4">
    <name type="scientific">Mesosutterella faecium</name>
    <dbReference type="NCBI Taxonomy" id="2925194"/>
    <lineage>
        <taxon>Bacteria</taxon>
        <taxon>Pseudomonadati</taxon>
        <taxon>Pseudomonadota</taxon>
        <taxon>Betaproteobacteria</taxon>
        <taxon>Burkholderiales</taxon>
        <taxon>Sutterellaceae</taxon>
        <taxon>Mesosutterella</taxon>
    </lineage>
</organism>
<dbReference type="InterPro" id="IPR018187">
    <property type="entry name" value="Asp/Glu_racemase_AS_1"/>
</dbReference>
<dbReference type="Gene3D" id="3.40.50.1860">
    <property type="match status" value="3"/>
</dbReference>